<dbReference type="EMBL" id="FUXI01000009">
    <property type="protein sequence ID" value="SJZ64906.1"/>
    <property type="molecule type" value="Genomic_DNA"/>
</dbReference>
<organism evidence="1 2">
    <name type="scientific">Pilibacter termitis</name>
    <dbReference type="NCBI Taxonomy" id="263852"/>
    <lineage>
        <taxon>Bacteria</taxon>
        <taxon>Bacillati</taxon>
        <taxon>Bacillota</taxon>
        <taxon>Bacilli</taxon>
        <taxon>Lactobacillales</taxon>
        <taxon>Enterococcaceae</taxon>
        <taxon>Pilibacter</taxon>
    </lineage>
</organism>
<dbReference type="Pfam" id="PF06115">
    <property type="entry name" value="DUF956"/>
    <property type="match status" value="1"/>
</dbReference>
<dbReference type="Proteomes" id="UP000190328">
    <property type="component" value="Unassembled WGS sequence"/>
</dbReference>
<gene>
    <name evidence="1" type="ORF">SAMN02745116_01054</name>
</gene>
<evidence type="ECO:0000313" key="2">
    <source>
        <dbReference type="Proteomes" id="UP000190328"/>
    </source>
</evidence>
<sequence>MVESINTKVEYAGKGTSFLGLGEYGNILIGDKGFEFFNTRNVNDYIQIPWEEVDIVVASILFKGKYIPRFAVVTKKNGTYSFASKEPKVVLARIRDHIGNERVLRSLSAFQVTKNGLSALLKRLKK</sequence>
<dbReference type="AlphaFoldDB" id="A0A1T4MDH0"/>
<dbReference type="STRING" id="263852.SAMN02745116_01054"/>
<reference evidence="2" key="1">
    <citation type="submission" date="2017-02" db="EMBL/GenBank/DDBJ databases">
        <authorList>
            <person name="Varghese N."/>
            <person name="Submissions S."/>
        </authorList>
    </citation>
    <scope>NUCLEOTIDE SEQUENCE [LARGE SCALE GENOMIC DNA]</scope>
    <source>
        <strain evidence="2">ATCC BAA-1030</strain>
    </source>
</reference>
<dbReference type="OrthoDB" id="1646215at2"/>
<dbReference type="RefSeq" id="WP_078806978.1">
    <property type="nucleotide sequence ID" value="NZ_FUXI01000009.1"/>
</dbReference>
<protein>
    <recommendedName>
        <fullName evidence="3">DUF956 family protein</fullName>
    </recommendedName>
</protein>
<evidence type="ECO:0000313" key="1">
    <source>
        <dbReference type="EMBL" id="SJZ64906.1"/>
    </source>
</evidence>
<evidence type="ECO:0008006" key="3">
    <source>
        <dbReference type="Google" id="ProtNLM"/>
    </source>
</evidence>
<keyword evidence="2" id="KW-1185">Reference proteome</keyword>
<proteinExistence type="predicted"/>
<accession>A0A1T4MDH0</accession>
<name>A0A1T4MDH0_9ENTE</name>
<dbReference type="PIRSF" id="PIRSF021265">
    <property type="entry name" value="DUF956"/>
    <property type="match status" value="1"/>
</dbReference>
<dbReference type="InterPro" id="IPR010360">
    <property type="entry name" value="DUF956"/>
</dbReference>